<evidence type="ECO:0000313" key="3">
    <source>
        <dbReference type="Proteomes" id="UP001568894"/>
    </source>
</evidence>
<dbReference type="InterPro" id="IPR029058">
    <property type="entry name" value="AB_hydrolase_fold"/>
</dbReference>
<keyword evidence="3" id="KW-1185">Reference proteome</keyword>
<dbReference type="InterPro" id="IPR050583">
    <property type="entry name" value="Mycobacterial_A85_antigen"/>
</dbReference>
<dbReference type="Proteomes" id="UP001568894">
    <property type="component" value="Unassembled WGS sequence"/>
</dbReference>
<organism evidence="2 3">
    <name type="scientific">Flavobacterium frigidarium</name>
    <dbReference type="NCBI Taxonomy" id="99286"/>
    <lineage>
        <taxon>Bacteria</taxon>
        <taxon>Pseudomonadati</taxon>
        <taxon>Bacteroidota</taxon>
        <taxon>Flavobacteriia</taxon>
        <taxon>Flavobacteriales</taxon>
        <taxon>Flavobacteriaceae</taxon>
        <taxon>Flavobacterium</taxon>
    </lineage>
</organism>
<dbReference type="EMBL" id="JASMRN010000001">
    <property type="protein sequence ID" value="MEZ7513665.1"/>
    <property type="molecule type" value="Genomic_DNA"/>
</dbReference>
<keyword evidence="1" id="KW-0732">Signal</keyword>
<comment type="caution">
    <text evidence="2">The sequence shown here is derived from an EMBL/GenBank/DDBJ whole genome shotgun (WGS) entry which is preliminary data.</text>
</comment>
<accession>A0ABV4KAC1</accession>
<dbReference type="PANTHER" id="PTHR48098:SF6">
    <property type="entry name" value="FERRI-BACILLIBACTIN ESTERASE BESA"/>
    <property type="match status" value="1"/>
</dbReference>
<gene>
    <name evidence="2" type="ORF">QO192_00070</name>
</gene>
<keyword evidence="2" id="KW-0378">Hydrolase</keyword>
<dbReference type="PANTHER" id="PTHR48098">
    <property type="entry name" value="ENTEROCHELIN ESTERASE-RELATED"/>
    <property type="match status" value="1"/>
</dbReference>
<dbReference type="Pfam" id="PF00756">
    <property type="entry name" value="Esterase"/>
    <property type="match status" value="1"/>
</dbReference>
<name>A0ABV4KAC1_9FLAO</name>
<protein>
    <submittedName>
        <fullName evidence="2">Alpha/beta hydrolase-fold protein</fullName>
    </submittedName>
</protein>
<dbReference type="InterPro" id="IPR000801">
    <property type="entry name" value="Esterase-like"/>
</dbReference>
<dbReference type="RefSeq" id="WP_371567089.1">
    <property type="nucleotide sequence ID" value="NZ_JASMRN010000001.1"/>
</dbReference>
<dbReference type="GO" id="GO:0016787">
    <property type="term" value="F:hydrolase activity"/>
    <property type="evidence" value="ECO:0007669"/>
    <property type="project" value="UniProtKB-KW"/>
</dbReference>
<evidence type="ECO:0000313" key="2">
    <source>
        <dbReference type="EMBL" id="MEZ7513665.1"/>
    </source>
</evidence>
<sequence>MIKQFWLFFIVFLISGSNQAQNITDPNQLDIFTVDSPQLHATKKIWVYLPYNYKTTQKKYPILYMHDVQNLFDDKTAYSGEWNVDEKLDSLKAELIVIGIEHGNDKRISELTPYKNEKYGGGDADNYVDFIVHTLKPRIDSMYRTKANRKNTLMMGSSLGGLVTLYSGLRYPDVFGKIAVFSPSLWFSRKIFEAVSFSKKIPEKLYLLCGDSEDEAMITDIDKLESILITERKIKSKNLKKVVIKKGHHNEKLWRDHFVDAILWLDY</sequence>
<proteinExistence type="predicted"/>
<reference evidence="2 3" key="1">
    <citation type="submission" date="2023-05" db="EMBL/GenBank/DDBJ databases">
        <title>Adaptations of aquatic viruses from atmosphere-close ecosystems of the Central Arctic Ocean.</title>
        <authorList>
            <person name="Rahlff J."/>
            <person name="Holmfeldt K."/>
        </authorList>
    </citation>
    <scope>NUCLEOTIDE SEQUENCE [LARGE SCALE GENOMIC DNA]</scope>
    <source>
        <strain evidence="2 3">Arc14</strain>
    </source>
</reference>
<dbReference type="SUPFAM" id="SSF53474">
    <property type="entry name" value="alpha/beta-Hydrolases"/>
    <property type="match status" value="1"/>
</dbReference>
<evidence type="ECO:0000256" key="1">
    <source>
        <dbReference type="SAM" id="SignalP"/>
    </source>
</evidence>
<feature type="chain" id="PRO_5045375699" evidence="1">
    <location>
        <begin position="21"/>
        <end position="267"/>
    </location>
</feature>
<feature type="signal peptide" evidence="1">
    <location>
        <begin position="1"/>
        <end position="20"/>
    </location>
</feature>
<dbReference type="Gene3D" id="3.40.50.1820">
    <property type="entry name" value="alpha/beta hydrolase"/>
    <property type="match status" value="1"/>
</dbReference>